<feature type="signal peptide" evidence="1">
    <location>
        <begin position="1"/>
        <end position="25"/>
    </location>
</feature>
<accession>A0A2S6I5W6</accession>
<dbReference type="SUPFAM" id="SSF53187">
    <property type="entry name" value="Zn-dependent exopeptidases"/>
    <property type="match status" value="1"/>
</dbReference>
<dbReference type="GO" id="GO:0004181">
    <property type="term" value="F:metallocarboxypeptidase activity"/>
    <property type="evidence" value="ECO:0007669"/>
    <property type="project" value="InterPro"/>
</dbReference>
<protein>
    <submittedName>
        <fullName evidence="3">Zinc carboxypeptidase</fullName>
    </submittedName>
</protein>
<keyword evidence="3" id="KW-0378">Hydrolase</keyword>
<evidence type="ECO:0000256" key="1">
    <source>
        <dbReference type="SAM" id="SignalP"/>
    </source>
</evidence>
<feature type="chain" id="PRO_5015497610" evidence="1">
    <location>
        <begin position="26"/>
        <end position="490"/>
    </location>
</feature>
<sequence>MTIALLPLRRITLIAFLLYSLCGCAQEQPSPTLSSFPEFPRAAVEATLASHRQEALTSRRFKQADLVPLIQDLPNTFRVDTAGTSVEGRPLWRVTWGEGETEVMLWSQMHGDEPTATAALFDLFSWLEGDGLDGIRDTINATLHLTFLPMLNPDGAEVYERRNALGIDLNRDAVHLTSPEAQLLKGERDRLNADWGFNLHDQSTYYSVGFPAERGAVLSILAPAFDWEKTMSPKREDAAQLIALMNDVWQQHIPGQVGRYNDDFEPRAFGDNLQKWGTRTVLIESGGYAGDPEKQEIRRLNLLGLIAGLHGIATGRYEQYFVEDYQAIPQNESNGMHEVILEDARVTLPEGEFVMDIGIRRNERTLPPRNRDYTTSAYVSDLGDLSTFGAFDRLSVNGRRVAAGKVYPGEHSLVQISQLDPRELYRQGYTAVRAQQALSGPPPTEALRVLGPKNYLGQSVAFGETVDLLVYGENDELTHAVVNGKLMAID</sequence>
<name>A0A2S6I5W6_9BACT</name>
<evidence type="ECO:0000259" key="2">
    <source>
        <dbReference type="Pfam" id="PF00246"/>
    </source>
</evidence>
<reference evidence="3 4" key="1">
    <citation type="submission" date="2018-02" db="EMBL/GenBank/DDBJ databases">
        <title>Genomic Encyclopedia of Archaeal and Bacterial Type Strains, Phase II (KMG-II): from individual species to whole genera.</title>
        <authorList>
            <person name="Goeker M."/>
        </authorList>
    </citation>
    <scope>NUCLEOTIDE SEQUENCE [LARGE SCALE GENOMIC DNA]</scope>
    <source>
        <strain evidence="3 4">DSM 29526</strain>
    </source>
</reference>
<feature type="domain" description="Peptidase M14" evidence="2">
    <location>
        <begin position="71"/>
        <end position="172"/>
    </location>
</feature>
<dbReference type="EMBL" id="PTJC01000006">
    <property type="protein sequence ID" value="PPK86540.1"/>
    <property type="molecule type" value="Genomic_DNA"/>
</dbReference>
<keyword evidence="1" id="KW-0732">Signal</keyword>
<dbReference type="InterPro" id="IPR000834">
    <property type="entry name" value="Peptidase_M14"/>
</dbReference>
<gene>
    <name evidence="3" type="ORF">CLV84_3471</name>
</gene>
<keyword evidence="4" id="KW-1185">Reference proteome</keyword>
<organism evidence="3 4">
    <name type="scientific">Neolewinella xylanilytica</name>
    <dbReference type="NCBI Taxonomy" id="1514080"/>
    <lineage>
        <taxon>Bacteria</taxon>
        <taxon>Pseudomonadati</taxon>
        <taxon>Bacteroidota</taxon>
        <taxon>Saprospiria</taxon>
        <taxon>Saprospirales</taxon>
        <taxon>Lewinellaceae</taxon>
        <taxon>Neolewinella</taxon>
    </lineage>
</organism>
<dbReference type="OrthoDB" id="1119199at2"/>
<dbReference type="GO" id="GO:0006508">
    <property type="term" value="P:proteolysis"/>
    <property type="evidence" value="ECO:0007669"/>
    <property type="project" value="InterPro"/>
</dbReference>
<dbReference type="RefSeq" id="WP_104420967.1">
    <property type="nucleotide sequence ID" value="NZ_PTJC01000006.1"/>
</dbReference>
<keyword evidence="3" id="KW-0121">Carboxypeptidase</keyword>
<evidence type="ECO:0000313" key="3">
    <source>
        <dbReference type="EMBL" id="PPK86540.1"/>
    </source>
</evidence>
<dbReference type="AlphaFoldDB" id="A0A2S6I5W6"/>
<dbReference type="Gene3D" id="3.40.630.10">
    <property type="entry name" value="Zn peptidases"/>
    <property type="match status" value="1"/>
</dbReference>
<evidence type="ECO:0000313" key="4">
    <source>
        <dbReference type="Proteomes" id="UP000237662"/>
    </source>
</evidence>
<dbReference type="Pfam" id="PF00246">
    <property type="entry name" value="Peptidase_M14"/>
    <property type="match status" value="1"/>
</dbReference>
<keyword evidence="3" id="KW-0645">Protease</keyword>
<proteinExistence type="predicted"/>
<dbReference type="Proteomes" id="UP000237662">
    <property type="component" value="Unassembled WGS sequence"/>
</dbReference>
<comment type="caution">
    <text evidence="3">The sequence shown here is derived from an EMBL/GenBank/DDBJ whole genome shotgun (WGS) entry which is preliminary data.</text>
</comment>
<dbReference type="GO" id="GO:0008270">
    <property type="term" value="F:zinc ion binding"/>
    <property type="evidence" value="ECO:0007669"/>
    <property type="project" value="InterPro"/>
</dbReference>